<dbReference type="Pfam" id="PF12686">
    <property type="entry name" value="DUF3800"/>
    <property type="match status" value="1"/>
</dbReference>
<dbReference type="OrthoDB" id="9762324at2"/>
<evidence type="ECO:0000313" key="2">
    <source>
        <dbReference type="Proteomes" id="UP000317863"/>
    </source>
</evidence>
<accession>A0A544QYS1</accession>
<evidence type="ECO:0000313" key="1">
    <source>
        <dbReference type="EMBL" id="TQQ85854.1"/>
    </source>
</evidence>
<proteinExistence type="predicted"/>
<dbReference type="InterPro" id="IPR024524">
    <property type="entry name" value="DUF3800"/>
</dbReference>
<dbReference type="AlphaFoldDB" id="A0A544QYS1"/>
<protein>
    <submittedName>
        <fullName evidence="1">DUF3800 domain-containing protein</fullName>
    </submittedName>
</protein>
<name>A0A544QYS1_9FIRM</name>
<dbReference type="EMBL" id="SGJB01000001">
    <property type="protein sequence ID" value="TQQ85854.1"/>
    <property type="molecule type" value="Genomic_DNA"/>
</dbReference>
<reference evidence="1 2" key="1">
    <citation type="submission" date="2019-02" db="EMBL/GenBank/DDBJ databases">
        <title>Peptostreptococcaceae bacterium ZHW00191 nov., a new bacterium isolated from the human gut.</title>
        <authorList>
            <person name="Zhou H.-W."/>
            <person name="Chen X.-J."/>
        </authorList>
    </citation>
    <scope>NUCLEOTIDE SEQUENCE [LARGE SCALE GENOMIC DNA]</scope>
    <source>
        <strain evidence="1 2">ZHW00191</strain>
    </source>
</reference>
<gene>
    <name evidence="1" type="ORF">EXD82_01175</name>
</gene>
<keyword evidence="2" id="KW-1185">Reference proteome</keyword>
<dbReference type="Proteomes" id="UP000317863">
    <property type="component" value="Unassembled WGS sequence"/>
</dbReference>
<organism evidence="1 2">
    <name type="scientific">Peptacetobacter hominis</name>
    <dbReference type="NCBI Taxonomy" id="2743610"/>
    <lineage>
        <taxon>Bacteria</taxon>
        <taxon>Bacillati</taxon>
        <taxon>Bacillota</taxon>
        <taxon>Clostridia</taxon>
        <taxon>Peptostreptococcales</taxon>
        <taxon>Peptostreptococcaceae</taxon>
        <taxon>Peptacetobacter</taxon>
    </lineage>
</organism>
<comment type="caution">
    <text evidence="1">The sequence shown here is derived from an EMBL/GenBank/DDBJ whole genome shotgun (WGS) entry which is preliminary data.</text>
</comment>
<sequence>MIVQYSQIIETGGVKLINIYIDDSGSRSLKDLDQPVYLLSAVCIDNTDFNDVSDKMNTIISRLKEKIEATMYSAFEKNSYTFGRSNKLSHLLTEMVISEEFELHCSEIIRGDIPYIILDKDDRINTIKRVLRIIDKLNIQIFTVYCDKHEFTCRHGKSSESDTLLNKRMNEALMESLFHYLEKNDEYACIIADEGNYTVENFTVPYVIEHPNNRISSEIMQKKSYESVNIQIADVCAYTSNMKLMHNIKKDNYKHKKIAEELFEIIEPYNIIERIL</sequence>